<name>A0AAD8WVC0_LOLMU</name>
<keyword evidence="10" id="KW-1185">Reference proteome</keyword>
<dbReference type="PANTHER" id="PTHR22930">
    <property type="match status" value="1"/>
</dbReference>
<evidence type="ECO:0000313" key="10">
    <source>
        <dbReference type="Proteomes" id="UP001231189"/>
    </source>
</evidence>
<comment type="cofactor">
    <cofactor evidence="1">
        <name>a divalent metal cation</name>
        <dbReference type="ChEBI" id="CHEBI:60240"/>
    </cofactor>
</comment>
<evidence type="ECO:0000256" key="2">
    <source>
        <dbReference type="ARBA" id="ARBA00004123"/>
    </source>
</evidence>
<dbReference type="InterPro" id="IPR045249">
    <property type="entry name" value="HARBI1-like"/>
</dbReference>
<dbReference type="EMBL" id="JAUUTY010000002">
    <property type="protein sequence ID" value="KAK1679473.1"/>
    <property type="molecule type" value="Genomic_DNA"/>
</dbReference>
<keyword evidence="5" id="KW-0479">Metal-binding</keyword>
<dbReference type="PANTHER" id="PTHR22930:SF259">
    <property type="entry name" value="OS08G0106900 PROTEIN"/>
    <property type="match status" value="1"/>
</dbReference>
<keyword evidence="4" id="KW-0540">Nuclease</keyword>
<evidence type="ECO:0000256" key="6">
    <source>
        <dbReference type="ARBA" id="ARBA00022801"/>
    </source>
</evidence>
<evidence type="ECO:0000256" key="1">
    <source>
        <dbReference type="ARBA" id="ARBA00001968"/>
    </source>
</evidence>
<comment type="subcellular location">
    <subcellularLocation>
        <location evidence="2">Nucleus</location>
    </subcellularLocation>
</comment>
<keyword evidence="7" id="KW-0539">Nucleus</keyword>
<dbReference type="Proteomes" id="UP001231189">
    <property type="component" value="Unassembled WGS sequence"/>
</dbReference>
<evidence type="ECO:0000256" key="7">
    <source>
        <dbReference type="ARBA" id="ARBA00023242"/>
    </source>
</evidence>
<evidence type="ECO:0000256" key="4">
    <source>
        <dbReference type="ARBA" id="ARBA00022722"/>
    </source>
</evidence>
<dbReference type="GO" id="GO:0046872">
    <property type="term" value="F:metal ion binding"/>
    <property type="evidence" value="ECO:0007669"/>
    <property type="project" value="UniProtKB-KW"/>
</dbReference>
<dbReference type="GO" id="GO:0004518">
    <property type="term" value="F:nuclease activity"/>
    <property type="evidence" value="ECO:0007669"/>
    <property type="project" value="UniProtKB-KW"/>
</dbReference>
<comment type="similarity">
    <text evidence="3">Belongs to the HARBI1 family.</text>
</comment>
<gene>
    <name evidence="9" type="ORF">QYE76_040321</name>
</gene>
<reference evidence="9" key="1">
    <citation type="submission" date="2023-07" db="EMBL/GenBank/DDBJ databases">
        <title>A chromosome-level genome assembly of Lolium multiflorum.</title>
        <authorList>
            <person name="Chen Y."/>
            <person name="Copetti D."/>
            <person name="Kolliker R."/>
            <person name="Studer B."/>
        </authorList>
    </citation>
    <scope>NUCLEOTIDE SEQUENCE</scope>
    <source>
        <strain evidence="9">02402/16</strain>
        <tissue evidence="9">Leaf</tissue>
    </source>
</reference>
<comment type="caution">
    <text evidence="9">The sequence shown here is derived from an EMBL/GenBank/DDBJ whole genome shotgun (WGS) entry which is preliminary data.</text>
</comment>
<evidence type="ECO:0000259" key="8">
    <source>
        <dbReference type="Pfam" id="PF13359"/>
    </source>
</evidence>
<evidence type="ECO:0000256" key="5">
    <source>
        <dbReference type="ARBA" id="ARBA00022723"/>
    </source>
</evidence>
<proteinExistence type="inferred from homology"/>
<dbReference type="Pfam" id="PF13359">
    <property type="entry name" value="DDE_Tnp_4"/>
    <property type="match status" value="1"/>
</dbReference>
<evidence type="ECO:0000256" key="3">
    <source>
        <dbReference type="ARBA" id="ARBA00006958"/>
    </source>
</evidence>
<feature type="domain" description="DDE Tnp4" evidence="8">
    <location>
        <begin position="136"/>
        <end position="194"/>
    </location>
</feature>
<keyword evidence="6" id="KW-0378">Hydrolase</keyword>
<evidence type="ECO:0000313" key="9">
    <source>
        <dbReference type="EMBL" id="KAK1679473.1"/>
    </source>
</evidence>
<dbReference type="InterPro" id="IPR027806">
    <property type="entry name" value="HARBI1_dom"/>
</dbReference>
<accession>A0AAD8WVC0</accession>
<sequence length="306" mass="33237">MNTAEQVPTDVVVLLADVSSSGTGAPPCDGPADWSVGGEPPGDVTVWGSVSAALPHACNLLAATGLALEKLPFRAFLQGLSQGRSTETISRYFQQVLYAIGELRGEMIKPASMNTPTKIRNSYRWFSYFRDCIGVIDGTHVTTKVPGSMFAAFCGRKHYTSQNVLAAVNFDMRFTYVLAEWEGSTHDASILADSLSRSDGLQIPDGWGEDEFIEEVVTFDEVETGHGVDACDNDAWKEEPMTLDLADGEVDLEKLVALEVLLLADGEVNLEKLEETVDFEVLDASSEEMMALALILETLCFPLAIK</sequence>
<dbReference type="AlphaFoldDB" id="A0AAD8WVC0"/>
<organism evidence="9 10">
    <name type="scientific">Lolium multiflorum</name>
    <name type="common">Italian ryegrass</name>
    <name type="synonym">Lolium perenne subsp. multiflorum</name>
    <dbReference type="NCBI Taxonomy" id="4521"/>
    <lineage>
        <taxon>Eukaryota</taxon>
        <taxon>Viridiplantae</taxon>
        <taxon>Streptophyta</taxon>
        <taxon>Embryophyta</taxon>
        <taxon>Tracheophyta</taxon>
        <taxon>Spermatophyta</taxon>
        <taxon>Magnoliopsida</taxon>
        <taxon>Liliopsida</taxon>
        <taxon>Poales</taxon>
        <taxon>Poaceae</taxon>
        <taxon>BOP clade</taxon>
        <taxon>Pooideae</taxon>
        <taxon>Poodae</taxon>
        <taxon>Poeae</taxon>
        <taxon>Poeae Chloroplast Group 2 (Poeae type)</taxon>
        <taxon>Loliodinae</taxon>
        <taxon>Loliinae</taxon>
        <taxon>Lolium</taxon>
    </lineage>
</organism>
<protein>
    <recommendedName>
        <fullName evidence="8">DDE Tnp4 domain-containing protein</fullName>
    </recommendedName>
</protein>
<dbReference type="GO" id="GO:0016787">
    <property type="term" value="F:hydrolase activity"/>
    <property type="evidence" value="ECO:0007669"/>
    <property type="project" value="UniProtKB-KW"/>
</dbReference>
<dbReference type="GO" id="GO:0005634">
    <property type="term" value="C:nucleus"/>
    <property type="evidence" value="ECO:0007669"/>
    <property type="project" value="UniProtKB-SubCell"/>
</dbReference>